<comment type="caution">
    <text evidence="1">The sequence shown here is derived from an EMBL/GenBank/DDBJ whole genome shotgun (WGS) entry which is preliminary data.</text>
</comment>
<keyword evidence="2" id="KW-1185">Reference proteome</keyword>
<proteinExistence type="predicted"/>
<evidence type="ECO:0000313" key="1">
    <source>
        <dbReference type="EMBL" id="GLS22862.1"/>
    </source>
</evidence>
<protein>
    <submittedName>
        <fullName evidence="1">Uncharacterized protein</fullName>
    </submittedName>
</protein>
<gene>
    <name evidence="1" type="ORF">GCM10007874_58820</name>
</gene>
<dbReference type="Proteomes" id="UP001156882">
    <property type="component" value="Unassembled WGS sequence"/>
</dbReference>
<dbReference type="RefSeq" id="WP_284315813.1">
    <property type="nucleotide sequence ID" value="NZ_BSPC01000066.1"/>
</dbReference>
<accession>A0ABQ6CRA4</accession>
<evidence type="ECO:0000313" key="2">
    <source>
        <dbReference type="Proteomes" id="UP001156882"/>
    </source>
</evidence>
<name>A0ABQ6CRA4_9HYPH</name>
<organism evidence="1 2">
    <name type="scientific">Labrys miyagiensis</name>
    <dbReference type="NCBI Taxonomy" id="346912"/>
    <lineage>
        <taxon>Bacteria</taxon>
        <taxon>Pseudomonadati</taxon>
        <taxon>Pseudomonadota</taxon>
        <taxon>Alphaproteobacteria</taxon>
        <taxon>Hyphomicrobiales</taxon>
        <taxon>Xanthobacteraceae</taxon>
        <taxon>Labrys</taxon>
    </lineage>
</organism>
<dbReference type="EMBL" id="BSPC01000066">
    <property type="protein sequence ID" value="GLS22862.1"/>
    <property type="molecule type" value="Genomic_DNA"/>
</dbReference>
<sequence length="57" mass="6470">MDIVERLRVLAVMVDDRPVTEIEDLLNEAADTIETLRSMIDQRQYVPLENAKPEGSA</sequence>
<reference evidence="2" key="1">
    <citation type="journal article" date="2019" name="Int. J. Syst. Evol. Microbiol.">
        <title>The Global Catalogue of Microorganisms (GCM) 10K type strain sequencing project: providing services to taxonomists for standard genome sequencing and annotation.</title>
        <authorList>
            <consortium name="The Broad Institute Genomics Platform"/>
            <consortium name="The Broad Institute Genome Sequencing Center for Infectious Disease"/>
            <person name="Wu L."/>
            <person name="Ma J."/>
        </authorList>
    </citation>
    <scope>NUCLEOTIDE SEQUENCE [LARGE SCALE GENOMIC DNA]</scope>
    <source>
        <strain evidence="2">NBRC 101365</strain>
    </source>
</reference>